<organism evidence="1 2">
    <name type="scientific">Ammoniphilus oxalaticus</name>
    <dbReference type="NCBI Taxonomy" id="66863"/>
    <lineage>
        <taxon>Bacteria</taxon>
        <taxon>Bacillati</taxon>
        <taxon>Bacillota</taxon>
        <taxon>Bacilli</taxon>
        <taxon>Bacillales</taxon>
        <taxon>Paenibacillaceae</taxon>
        <taxon>Aneurinibacillus group</taxon>
        <taxon>Ammoniphilus</taxon>
    </lineage>
</organism>
<keyword evidence="2" id="KW-1185">Reference proteome</keyword>
<dbReference type="NCBIfam" id="TIGR01537">
    <property type="entry name" value="portal_HK97"/>
    <property type="match status" value="1"/>
</dbReference>
<dbReference type="InterPro" id="IPR006944">
    <property type="entry name" value="Phage/GTA_portal"/>
</dbReference>
<dbReference type="Pfam" id="PF04860">
    <property type="entry name" value="Phage_portal"/>
    <property type="match status" value="1"/>
</dbReference>
<accession>A0A419SQE0</accession>
<dbReference type="AlphaFoldDB" id="A0A419SQE0"/>
<protein>
    <submittedName>
        <fullName evidence="1">Phage portal protein</fullName>
    </submittedName>
</protein>
<reference evidence="1 2" key="1">
    <citation type="submission" date="2016-08" db="EMBL/GenBank/DDBJ databases">
        <title>Novel Firmicute Genomes.</title>
        <authorList>
            <person name="Poppleton D.I."/>
            <person name="Gribaldo S."/>
        </authorList>
    </citation>
    <scope>NUCLEOTIDE SEQUENCE [LARGE SCALE GENOMIC DNA]</scope>
    <source>
        <strain evidence="1 2">RAOx-1</strain>
    </source>
</reference>
<dbReference type="Proteomes" id="UP000284219">
    <property type="component" value="Unassembled WGS sequence"/>
</dbReference>
<proteinExistence type="predicted"/>
<evidence type="ECO:0000313" key="2">
    <source>
        <dbReference type="Proteomes" id="UP000284219"/>
    </source>
</evidence>
<sequence length="416" mass="47847">MKLFGRTITKEDIDVDKLMESTAFQNMFGVDMKSRDFKETTLYTCLRILSDSVSKLPLKVHKDNGVDDSHYLNDILKLRPNRIMSASTLWRTIEYQVNWFGYSVVAIEKINNKVKSLIPLNMEHVTMYIDDVGLLDNKKEPIYFEYKQAGHEYLFQYDEVLYFVGMTADGISPMPLKEQLKTLLENAEQAHRYTNFYLKNGLHSRGVVKYVGDLSEQNQKELQARFNRVSGGIEKAGQLMPLPLGFDYQSISTSLKDAQFTEIQELTERQIASSLGVKMHQLNNLERSTHSNIEHQQKEFYVETLQPKLTGYEQEIDYKLLTKNERMNGMFIRFNVDAMLRSSLKERYEAFSWGVQGGYLKPNEARAKENLPPEPEGDRLYFNGNMIPVEMAGKQYLKGGEVDGQNGNKGIDNGAD</sequence>
<gene>
    <name evidence="1" type="ORF">BEP19_15910</name>
</gene>
<dbReference type="OrthoDB" id="9765386at2"/>
<name>A0A419SQE0_9BACL</name>
<dbReference type="InterPro" id="IPR006427">
    <property type="entry name" value="Portal_HK97"/>
</dbReference>
<dbReference type="EMBL" id="MCHY01000002">
    <property type="protein sequence ID" value="RKD26692.1"/>
    <property type="molecule type" value="Genomic_DNA"/>
</dbReference>
<dbReference type="RefSeq" id="WP_120187971.1">
    <property type="nucleotide sequence ID" value="NZ_MCHY01000002.1"/>
</dbReference>
<comment type="caution">
    <text evidence="1">The sequence shown here is derived from an EMBL/GenBank/DDBJ whole genome shotgun (WGS) entry which is preliminary data.</text>
</comment>
<evidence type="ECO:0000313" key="1">
    <source>
        <dbReference type="EMBL" id="RKD26692.1"/>
    </source>
</evidence>